<dbReference type="Pfam" id="PF21530">
    <property type="entry name" value="Pif1_2B_dom"/>
    <property type="match status" value="1"/>
</dbReference>
<dbReference type="EMBL" id="NCVQ01000003">
    <property type="protein sequence ID" value="PWZ39526.1"/>
    <property type="molecule type" value="Genomic_DNA"/>
</dbReference>
<dbReference type="PANTHER" id="PTHR10492:SF92">
    <property type="entry name" value="ATP-DEPENDENT DNA HELICASE"/>
    <property type="match status" value="1"/>
</dbReference>
<keyword evidence="4" id="KW-0227">DNA damage</keyword>
<proteinExistence type="inferred from homology"/>
<dbReference type="SUPFAM" id="SSF52540">
    <property type="entry name" value="P-loop containing nucleoside triphosphate hydrolases"/>
    <property type="match status" value="2"/>
</dbReference>
<dbReference type="CDD" id="cd18809">
    <property type="entry name" value="SF1_C_RecD"/>
    <property type="match status" value="1"/>
</dbReference>
<keyword evidence="4" id="KW-0547">Nucleotide-binding</keyword>
<evidence type="ECO:0000256" key="4">
    <source>
        <dbReference type="RuleBase" id="RU363044"/>
    </source>
</evidence>
<feature type="compositionally biased region" description="Basic and acidic residues" evidence="5">
    <location>
        <begin position="398"/>
        <end position="422"/>
    </location>
</feature>
<dbReference type="Pfam" id="PF23556">
    <property type="entry name" value="TPR_Vps41"/>
    <property type="match status" value="1"/>
</dbReference>
<keyword evidence="4" id="KW-0067">ATP-binding</keyword>
<sequence length="3336" mass="382271">MVIVSSRMSHSGVSLRLFDDYREEDFYGLPRKYSIVARVEVKFPKEPRFRDRQHFVLSDINGAKIEAITYMYETVKHFDNLLHEKHVYKMHNVKFSLHPGEFNFRHLNGPMELCLDQQTIVEPYTVPIQMAPFPKQILLNLADIAELPNRTLVDIMAIVVHLDTIHRTMWGPFRKIVIMDASASSLRIIPQYTSIRSITTPIILDKQQDQNVTSIDAILFVALWKLARFDSLACSESFIVKRHIWMNTRMKAFASSFKEDLLELLIDCLFRGFFMENGEPIETDQMEHNDGRTPLTNISNTVTIADETGSKSLGPNVDAKERKRLRERERYAAMTVEQKNEKSRKRREVSQRNKGPPIQPEVYDHLGSVSLSDGCSTIDFTNFATQVPNNNTSPTDNFNERERQRHRERRAKMSVDQRNELNKKRREARQQNKGQHMMSTVLGDGKENVNVNQDDDSDWLHRNETFKADDVFTTRDLLTPGGVHETVGNTPNHNLGRAAYFRERYKNLTPAERELNRERLRLYNNTPKRKESKIEYISKRRALLADTLSQESIAMESPTYTPEVVHPTTDAIEPNGSALTPCDWVIPDIASSPFLPASTQTEDADSLRMSTRPLRRKQHVPRGERQAILARRNRQFEASISRNMATVAEDIISDAEEGDDWTQPHMTEKINNNVDDDDGVVFEDDADENEGYLFAGQYEDTDEDIEIDGSHDESSAIDVPDPYDKVYSNIPEETHMLKTVPNCGYCTAKKFEYETPGFCCRGGKVELAPLETPPQLKRLWDSADSDARHFRDNIRFFNGHFSFTSLYCCLDSMTTNVRDSGIYTFRAQGMMYHNIKSFGRDGGAEHKHLELYFYDDDPTLEHRYRKCREEHQQKDKEVIRQIVDILRGNPYSEHLRTMGHVENLDDYRIALNLDQTLNQKTYNTPLTSEVAAVWIEGSEGRGQFSKSVMLHGKDSSSHCIRSYHGCYDALSYPLFFPRGELGWHANIPKVGVSMDEVDAYRATHRASNANDEDAESPSHLCVSVRDYYCYKFQIRPGVFNPILHGKRLFQQFAVDTYIKIENSRLDYIRKNQDRLRADLYQGLVDSMLDGDIRGEKVGKRTVLSTSFIGGPRDMRRRYMDAMALVRKFGKPDIFLTMTCNPNWDEIRRELLPGQTPQDRADLVVRVFHAKLQELKHRLTKQDILGKVRAYVYVVEFQKRGLPHAHFLLIMQRKYKLTCPEQYDLLISAEIPSNKYPELRKMVIKHMMHGPCGSLNPNCPCTKGRKSCKNHYPRPFSDTTLQGKDSYPIYRRRDDDRKEKVRGCELDNRWVVPYNPYLLRLFNCHINVEACGSIKAVKYLFKYIYKGHDRASVVMRDASKADDDVDEIKQYRDARWVTPPEALWRIYGFKLSQISPPVMQLQLHLPNMHMVAFHERQMVERVVNRPGVDRSMLTSYFEANRFNKEARGILYRDFPEWYTWQSGKGKVWQRRKRDTGGQVGRIVSAHPAEGERYYLRVLLNHVTGAASYVDLRTVDGVTLPTFREAAERRGLLESDNTLDECLTERALFQMPSSLRRLFATILVYCEPSDVAVLWQKHKDSMSEDYQHKSQNKTHVEQMVLIDIRNMLQSMGKDIKTFPLPPMIDAYDDAIGTAREVYEEESIQPTVEDVALKDSLNEEQRAAYDKIMSAVDTDQGGLFFVDGPGGTGKTYLYRVLLATLRNQGKIAVATATSGVAASIMPGGRTAHSRFKIPLTIDDGAVCSFTKQSGTAELLRKASLIIWDEASMTKRQAVEALDNSMRDIMGRPALPFGGKTIVFGGDFRQVLPVVRKGSRAQVVASSLRMSYLWESMSHLKLVSNMRAKNDPWFAEFLLRVGGGTEETNSDGDIRLPDDVCVPYSGSDNDLDNLIDFAFPNLNENMSDSTYITSRAILSTRNDWVDMINVKMIDRFQGEHMVYHSFDSAVDDPHNYYPPEFLNTLTPNGLPPHVLKLKIGCPVILLRNIDPANGLCNGTRLVVRGFQRNSIDAEIVLGQHVGKRIFLPRIPLCPSDEEMFPFQFKRKQFPVRLSFAMTVNKAQGQTIPNVGVYLPEPVFSHGQLYVALSRATARSNIKILVIPAVDGRKKSRKGFCPARMESLFVGLSHNKPKKSVATAIVREVLSHDWLLLDYICTQGDLALIDFIKEIPCEPRVEVVLIDDAFVERKWMECLFQPSAYLGDEVIDCYINLIKAQKHLKCRSGGRVHIENAFQFNFLKRDGDLEIKTEELYPIKDMTHICSAERRVLLYLDHDMVFIPINIRETHWYLAVIHARNMEIQVLDSLGTSQDRKDLTDSIKGLQRQIDMISQRKELKDHRWPDLQVASWPLREIDMGYAKQTDSSSCGLFLLNYIEYWTGDELSDSFTQDDMSHFRKKMAAILLSSDLNKRRGCLLYKNEKEVDSGSPSDVEILENPTDSNKRKLLHVLDDSEVVFEDEEGPITQADLQRWFVDDWDKRAPVKVSNDGCTNDFLMVGLSTKDMPVTKADSIDVLCDYIMAIEDDTTLERTWVRSFNPFKIEISVKDLQNILTTTQDMILRCFDMAVRLLANKESRKPKEEIINNRKHYMDMRFWRMVGFGKLPKYHQDPTTEELAKTLDCWPSMNYYITGCRYVLMPWKFNGCHALFVIDHVKKHVTFIDFTPTQNWCKHMPYKRFAEAIIMASKKYKIAYNKKRSGWAEDIFKWEHTIQTGVPIDLRGFNTSYLVLQAMAMWGNDKRLKFVGVAQLYSGLVKVPHDVTGCMITTRKRMPVTARDMHSRYIPQQDYFSEGLYTFDIGQNDLAGEFYSRTEDQVIVSIPTILLEFENGLKTVISSRRLSNYLSTLEHHSSELNASADLLNHHFKSSSVAELNIVLRDISLQLQKGLFIAIVGEVFLESYVVGVHNFVNGLFGTDLSFSPSFEQACKTMFEQVDGAFQKGMSEQMYAIQQQVEAAHTPLALTLKETINSRRWRWAQLAFEQACKTMFEQVDGAFQKGMSEQMKPSIRADGDGHNWVREAASDEAMSETAGRAKANFRIESAIHSVSGGAVIKGLEAMAVTSLMMFVESLQVNIKAAMKLDEGSCSRLTTLTETHTRQSYIEFLGDLLFKLIDLVRLRLCGMVVGADLSKHPVDGFSAGLVDDNNVFEWQVTIIGPPDTLYAMSNGLRWCLCGELEISYVCYCGPESGIEKSYNLCRIDFWWRQLCFLTSCIIFEETPVYLDGWVCISILHPPGEDPNGYELASERWTLVHTIVGFMEQHDDELWEELIRQCLQKLEMVRNLLEHTVGNLDPLYIVSLVPGGLELTRMGVVSLRQLFFSSMFVRQLFFSSLLWQQTAIGCGSRKGEALG</sequence>
<evidence type="ECO:0000256" key="2">
    <source>
        <dbReference type="ARBA" id="ARBA00022670"/>
    </source>
</evidence>
<dbReference type="Proteomes" id="UP000251960">
    <property type="component" value="Chromosome 2"/>
</dbReference>
<comment type="catalytic activity">
    <reaction evidence="4">
        <text>ATP + H2O = ADP + phosphate + H(+)</text>
        <dbReference type="Rhea" id="RHEA:13065"/>
        <dbReference type="ChEBI" id="CHEBI:15377"/>
        <dbReference type="ChEBI" id="CHEBI:15378"/>
        <dbReference type="ChEBI" id="CHEBI:30616"/>
        <dbReference type="ChEBI" id="CHEBI:43474"/>
        <dbReference type="ChEBI" id="CHEBI:456216"/>
        <dbReference type="EC" id="5.6.2.3"/>
    </reaction>
</comment>
<dbReference type="InterPro" id="IPR010285">
    <property type="entry name" value="DNA_helicase_pif1-like_DEAD"/>
</dbReference>
<protein>
    <recommendedName>
        <fullName evidence="4">ATP-dependent DNA helicase</fullName>
        <ecNumber evidence="4">5.6.2.3</ecNumber>
    </recommendedName>
</protein>
<keyword evidence="2" id="KW-0645">Protease</keyword>
<dbReference type="SUPFAM" id="SSF54495">
    <property type="entry name" value="UBC-like"/>
    <property type="match status" value="1"/>
</dbReference>
<evidence type="ECO:0000256" key="5">
    <source>
        <dbReference type="SAM" id="MobiDB-lite"/>
    </source>
</evidence>
<comment type="caution">
    <text evidence="7">The sequence shown here is derived from an EMBL/GenBank/DDBJ whole genome shotgun (WGS) entry which is preliminary data.</text>
</comment>
<dbReference type="GO" id="GO:0043139">
    <property type="term" value="F:5'-3' DNA helicase activity"/>
    <property type="evidence" value="ECO:0007669"/>
    <property type="project" value="UniProtKB-EC"/>
</dbReference>
<dbReference type="InterPro" id="IPR012340">
    <property type="entry name" value="NA-bd_OB-fold"/>
</dbReference>
<dbReference type="PROSITE" id="PS50600">
    <property type="entry name" value="ULP_PROTEASE"/>
    <property type="match status" value="1"/>
</dbReference>
<dbReference type="Pfam" id="PF14214">
    <property type="entry name" value="Helitron_like_N"/>
    <property type="match status" value="1"/>
</dbReference>
<dbReference type="InterPro" id="IPR049163">
    <property type="entry name" value="Pif1-like_2B_dom"/>
</dbReference>
<dbReference type="InterPro" id="IPR038765">
    <property type="entry name" value="Papain-like_cys_pep_sf"/>
</dbReference>
<comment type="similarity">
    <text evidence="4">Belongs to the helicase family.</text>
</comment>
<feature type="domain" description="Ubiquitin-like protease family profile" evidence="6">
    <location>
        <begin position="2176"/>
        <end position="2368"/>
    </location>
</feature>
<dbReference type="Gene3D" id="2.40.50.140">
    <property type="entry name" value="Nucleic acid-binding proteins"/>
    <property type="match status" value="1"/>
</dbReference>
<dbReference type="Gene3D" id="3.40.50.300">
    <property type="entry name" value="P-loop containing nucleotide triphosphate hydrolases"/>
    <property type="match status" value="1"/>
</dbReference>
<dbReference type="Gene3D" id="3.10.110.10">
    <property type="entry name" value="Ubiquitin Conjugating Enzyme"/>
    <property type="match status" value="1"/>
</dbReference>
<dbReference type="GO" id="GO:0006310">
    <property type="term" value="P:DNA recombination"/>
    <property type="evidence" value="ECO:0007669"/>
    <property type="project" value="UniProtKB-KW"/>
</dbReference>
<reference evidence="7" key="1">
    <citation type="journal article" date="2018" name="Nat. Genet.">
        <title>Extensive intraspecific gene order and gene structural variations between Mo17 and other maize genomes.</title>
        <authorList>
            <person name="Sun S."/>
            <person name="Zhou Y."/>
            <person name="Chen J."/>
            <person name="Shi J."/>
            <person name="Zhao H."/>
            <person name="Zhao H."/>
            <person name="Song W."/>
            <person name="Zhang M."/>
            <person name="Cui Y."/>
            <person name="Dong X."/>
            <person name="Liu H."/>
            <person name="Ma X."/>
            <person name="Jiao Y."/>
            <person name="Wang B."/>
            <person name="Wei X."/>
            <person name="Stein J.C."/>
            <person name="Glaubitz J.C."/>
            <person name="Lu F."/>
            <person name="Yu G."/>
            <person name="Liang C."/>
            <person name="Fengler K."/>
            <person name="Li B."/>
            <person name="Rafalski A."/>
            <person name="Schnable P.S."/>
            <person name="Ware D.H."/>
            <person name="Buckler E.S."/>
            <person name="Lai J."/>
        </authorList>
    </citation>
    <scope>NUCLEOTIDE SEQUENCE [LARGE SCALE GENOMIC DNA]</scope>
    <source>
        <tissue evidence="7">Seedling</tissue>
    </source>
</reference>
<feature type="region of interest" description="Disordered" evidence="5">
    <location>
        <begin position="333"/>
        <end position="362"/>
    </location>
</feature>
<dbReference type="InterPro" id="IPR025476">
    <property type="entry name" value="Helitron_helicase-like"/>
</dbReference>
<dbReference type="ExpressionAtlas" id="A0A3L6FXP2">
    <property type="expression patterns" value="baseline and differential"/>
</dbReference>
<dbReference type="Pfam" id="PF02902">
    <property type="entry name" value="Peptidase_C48"/>
    <property type="match status" value="1"/>
</dbReference>
<dbReference type="GO" id="GO:0005524">
    <property type="term" value="F:ATP binding"/>
    <property type="evidence" value="ECO:0007669"/>
    <property type="project" value="UniProtKB-KW"/>
</dbReference>
<dbReference type="FunFam" id="3.40.50.300:FF:002884">
    <property type="entry name" value="ATP-dependent DNA helicase"/>
    <property type="match status" value="1"/>
</dbReference>
<dbReference type="Pfam" id="PF05970">
    <property type="entry name" value="PIF1"/>
    <property type="match status" value="1"/>
</dbReference>
<dbReference type="InterPro" id="IPR003653">
    <property type="entry name" value="Peptidase_C48_C"/>
</dbReference>
<feature type="region of interest" description="Disordered" evidence="5">
    <location>
        <begin position="385"/>
        <end position="436"/>
    </location>
</feature>
<gene>
    <name evidence="7" type="primary">UBC13_1</name>
    <name evidence="7" type="ORF">Zm00014a_028747</name>
</gene>
<keyword evidence="4" id="KW-0233">DNA recombination</keyword>
<dbReference type="PANTHER" id="PTHR10492">
    <property type="match status" value="1"/>
</dbReference>
<accession>A0A3L6FXP2</accession>
<name>A0A3L6FXP2_MAIZE</name>
<dbReference type="Gene3D" id="3.40.395.10">
    <property type="entry name" value="Adenoviral Proteinase, Chain A"/>
    <property type="match status" value="1"/>
</dbReference>
<evidence type="ECO:0000256" key="1">
    <source>
        <dbReference type="ARBA" id="ARBA00005234"/>
    </source>
</evidence>
<dbReference type="GO" id="GO:0006508">
    <property type="term" value="P:proteolysis"/>
    <property type="evidence" value="ECO:0007669"/>
    <property type="project" value="UniProtKB-KW"/>
</dbReference>
<keyword evidence="4" id="KW-0347">Helicase</keyword>
<dbReference type="GO" id="GO:0000723">
    <property type="term" value="P:telomere maintenance"/>
    <property type="evidence" value="ECO:0007669"/>
    <property type="project" value="InterPro"/>
</dbReference>
<evidence type="ECO:0000313" key="7">
    <source>
        <dbReference type="EMBL" id="PWZ39526.1"/>
    </source>
</evidence>
<organism evidence="7">
    <name type="scientific">Zea mays</name>
    <name type="common">Maize</name>
    <dbReference type="NCBI Taxonomy" id="4577"/>
    <lineage>
        <taxon>Eukaryota</taxon>
        <taxon>Viridiplantae</taxon>
        <taxon>Streptophyta</taxon>
        <taxon>Embryophyta</taxon>
        <taxon>Tracheophyta</taxon>
        <taxon>Spermatophyta</taxon>
        <taxon>Magnoliopsida</taxon>
        <taxon>Liliopsida</taxon>
        <taxon>Poales</taxon>
        <taxon>Poaceae</taxon>
        <taxon>PACMAD clade</taxon>
        <taxon>Panicoideae</taxon>
        <taxon>Andropogonodae</taxon>
        <taxon>Andropogoneae</taxon>
        <taxon>Tripsacinae</taxon>
        <taxon>Zea</taxon>
    </lineage>
</organism>
<dbReference type="GO" id="GO:0008234">
    <property type="term" value="F:cysteine-type peptidase activity"/>
    <property type="evidence" value="ECO:0007669"/>
    <property type="project" value="InterPro"/>
</dbReference>
<dbReference type="InterPro" id="IPR016135">
    <property type="entry name" value="UBQ-conjugating_enzyme/RWD"/>
</dbReference>
<dbReference type="SUPFAM" id="SSF54001">
    <property type="entry name" value="Cysteine proteinases"/>
    <property type="match status" value="1"/>
</dbReference>
<dbReference type="InterPro" id="IPR027417">
    <property type="entry name" value="P-loop_NTPase"/>
</dbReference>
<dbReference type="EC" id="5.6.2.3" evidence="4"/>
<comment type="cofactor">
    <cofactor evidence="4">
        <name>Mg(2+)</name>
        <dbReference type="ChEBI" id="CHEBI:18420"/>
    </cofactor>
</comment>
<comment type="similarity">
    <text evidence="1">Belongs to the peptidase C48 family.</text>
</comment>
<keyword evidence="4" id="KW-0234">DNA repair</keyword>
<evidence type="ECO:0000259" key="6">
    <source>
        <dbReference type="PROSITE" id="PS50600"/>
    </source>
</evidence>
<evidence type="ECO:0000256" key="3">
    <source>
        <dbReference type="ARBA" id="ARBA00022801"/>
    </source>
</evidence>
<feature type="compositionally biased region" description="Polar residues" evidence="5">
    <location>
        <begin position="385"/>
        <end position="397"/>
    </location>
</feature>
<keyword evidence="3 4" id="KW-0378">Hydrolase</keyword>
<dbReference type="GO" id="GO:0016887">
    <property type="term" value="F:ATP hydrolysis activity"/>
    <property type="evidence" value="ECO:0007669"/>
    <property type="project" value="RHEA"/>
</dbReference>
<dbReference type="GO" id="GO:0006281">
    <property type="term" value="P:DNA repair"/>
    <property type="evidence" value="ECO:0007669"/>
    <property type="project" value="UniProtKB-KW"/>
</dbReference>